<evidence type="ECO:0000313" key="1">
    <source>
        <dbReference type="EMBL" id="JAI00195.1"/>
    </source>
</evidence>
<accession>A0A0E9XC06</accession>
<reference evidence="1" key="1">
    <citation type="submission" date="2014-11" db="EMBL/GenBank/DDBJ databases">
        <authorList>
            <person name="Amaro Gonzalez C."/>
        </authorList>
    </citation>
    <scope>NUCLEOTIDE SEQUENCE</scope>
</reference>
<name>A0A0E9XC06_ANGAN</name>
<protein>
    <submittedName>
        <fullName evidence="1">Uncharacterized protein</fullName>
    </submittedName>
</protein>
<organism evidence="1">
    <name type="scientific">Anguilla anguilla</name>
    <name type="common">European freshwater eel</name>
    <name type="synonym">Muraena anguilla</name>
    <dbReference type="NCBI Taxonomy" id="7936"/>
    <lineage>
        <taxon>Eukaryota</taxon>
        <taxon>Metazoa</taxon>
        <taxon>Chordata</taxon>
        <taxon>Craniata</taxon>
        <taxon>Vertebrata</taxon>
        <taxon>Euteleostomi</taxon>
        <taxon>Actinopterygii</taxon>
        <taxon>Neopterygii</taxon>
        <taxon>Teleostei</taxon>
        <taxon>Anguilliformes</taxon>
        <taxon>Anguillidae</taxon>
        <taxon>Anguilla</taxon>
    </lineage>
</organism>
<reference evidence="1" key="2">
    <citation type="journal article" date="2015" name="Fish Shellfish Immunol.">
        <title>Early steps in the European eel (Anguilla anguilla)-Vibrio vulnificus interaction in the gills: Role of the RtxA13 toxin.</title>
        <authorList>
            <person name="Callol A."/>
            <person name="Pajuelo D."/>
            <person name="Ebbesson L."/>
            <person name="Teles M."/>
            <person name="MacKenzie S."/>
            <person name="Amaro C."/>
        </authorList>
    </citation>
    <scope>NUCLEOTIDE SEQUENCE</scope>
</reference>
<sequence length="70" mass="7970">MISFVFFFFLQNIKNKKQKGSSISVNSAVWNDQVVLFYRIVLFCFCSSYDFTSTVQVANGFFSLKSNGSS</sequence>
<dbReference type="EMBL" id="GBXM01008383">
    <property type="protein sequence ID" value="JAI00195.1"/>
    <property type="molecule type" value="Transcribed_RNA"/>
</dbReference>
<dbReference type="AlphaFoldDB" id="A0A0E9XC06"/>
<proteinExistence type="predicted"/>